<keyword evidence="4" id="KW-1185">Reference proteome</keyword>
<dbReference type="OrthoDB" id="434092at2759"/>
<protein>
    <recommendedName>
        <fullName evidence="5">Very-long-chain 3-oxoacyl-CoA synthase</fullName>
    </recommendedName>
</protein>
<organism evidence="3 4">
    <name type="scientific">Candidula unifasciata</name>
    <dbReference type="NCBI Taxonomy" id="100452"/>
    <lineage>
        <taxon>Eukaryota</taxon>
        <taxon>Metazoa</taxon>
        <taxon>Spiralia</taxon>
        <taxon>Lophotrochozoa</taxon>
        <taxon>Mollusca</taxon>
        <taxon>Gastropoda</taxon>
        <taxon>Heterobranchia</taxon>
        <taxon>Euthyneura</taxon>
        <taxon>Panpulmonata</taxon>
        <taxon>Eupulmonata</taxon>
        <taxon>Stylommatophora</taxon>
        <taxon>Helicina</taxon>
        <taxon>Helicoidea</taxon>
        <taxon>Geomitridae</taxon>
        <taxon>Candidula</taxon>
    </lineage>
</organism>
<evidence type="ECO:0000313" key="4">
    <source>
        <dbReference type="Proteomes" id="UP000678393"/>
    </source>
</evidence>
<dbReference type="EMBL" id="CAJHNH020004170">
    <property type="protein sequence ID" value="CAG5130652.1"/>
    <property type="molecule type" value="Genomic_DNA"/>
</dbReference>
<gene>
    <name evidence="3" type="ORF">CUNI_LOCUS16210</name>
</gene>
<feature type="non-terminal residue" evidence="3">
    <location>
        <position position="78"/>
    </location>
</feature>
<feature type="transmembrane region" description="Helical" evidence="2">
    <location>
        <begin position="26"/>
        <end position="44"/>
    </location>
</feature>
<reference evidence="3" key="1">
    <citation type="submission" date="2021-04" db="EMBL/GenBank/DDBJ databases">
        <authorList>
            <consortium name="Molecular Ecology Group"/>
        </authorList>
    </citation>
    <scope>NUCLEOTIDE SEQUENCE</scope>
</reference>
<keyword evidence="2" id="KW-1133">Transmembrane helix</keyword>
<proteinExistence type="predicted"/>
<evidence type="ECO:0000313" key="3">
    <source>
        <dbReference type="EMBL" id="CAG5130652.1"/>
    </source>
</evidence>
<sequence length="78" mass="8865">GQFVVYLLQDVINIIYGNTLPKVFCYPAYAYTVSILILFVRFYLRAYTKNPAKQTHKAENGSYKNGAITINGESTKHD</sequence>
<evidence type="ECO:0000256" key="2">
    <source>
        <dbReference type="SAM" id="Phobius"/>
    </source>
</evidence>
<feature type="region of interest" description="Disordered" evidence="1">
    <location>
        <begin position="52"/>
        <end position="78"/>
    </location>
</feature>
<accession>A0A8S3ZSH9</accession>
<comment type="caution">
    <text evidence="3">The sequence shown here is derived from an EMBL/GenBank/DDBJ whole genome shotgun (WGS) entry which is preliminary data.</text>
</comment>
<evidence type="ECO:0000256" key="1">
    <source>
        <dbReference type="SAM" id="MobiDB-lite"/>
    </source>
</evidence>
<dbReference type="Proteomes" id="UP000678393">
    <property type="component" value="Unassembled WGS sequence"/>
</dbReference>
<dbReference type="AlphaFoldDB" id="A0A8S3ZSH9"/>
<name>A0A8S3ZSH9_9EUPU</name>
<keyword evidence="2" id="KW-0472">Membrane</keyword>
<evidence type="ECO:0008006" key="5">
    <source>
        <dbReference type="Google" id="ProtNLM"/>
    </source>
</evidence>
<keyword evidence="2" id="KW-0812">Transmembrane</keyword>